<dbReference type="InterPro" id="IPR003601">
    <property type="entry name" value="Topo_IA_2"/>
</dbReference>
<dbReference type="SMART" id="SM00493">
    <property type="entry name" value="TOPRIM"/>
    <property type="match status" value="1"/>
</dbReference>
<dbReference type="GO" id="GO:0006265">
    <property type="term" value="P:DNA topological change"/>
    <property type="evidence" value="ECO:0007669"/>
    <property type="project" value="InterPro"/>
</dbReference>
<comment type="function">
    <text evidence="7">Introduces a single-strand break via transesterification at a target site in duplex DNA. Releases the supercoiling and torsional tension of DNA introduced during the DNA replication and transcription by transiently cleaving and rejoining one strand of the DNA duplex. The scissile phosphodiester is attacked by the catalytic tyrosine of the enzyme, resulting in the formation of a DNA-(5'-phosphotyrosyl)-enzyme intermediate and the expulsion of a 3'-OH DNA strand.</text>
</comment>
<dbReference type="Pfam" id="PF01131">
    <property type="entry name" value="Topoisom_bac"/>
    <property type="match status" value="1"/>
</dbReference>
<dbReference type="InterPro" id="IPR023405">
    <property type="entry name" value="Topo_IA_core_domain"/>
</dbReference>
<evidence type="ECO:0000256" key="7">
    <source>
        <dbReference type="RuleBase" id="RU362092"/>
    </source>
</evidence>
<accession>A0AAD9G6P9</accession>
<protein>
    <recommendedName>
        <fullName evidence="3 7">DNA topoisomerase</fullName>
        <ecNumber evidence="3 7">5.6.2.1</ecNumber>
    </recommendedName>
</protein>
<dbReference type="SMART" id="SM00437">
    <property type="entry name" value="TOP1Ac"/>
    <property type="match status" value="1"/>
</dbReference>
<gene>
    <name evidence="11" type="ORF">X943_000857</name>
</gene>
<dbReference type="InterPro" id="IPR034144">
    <property type="entry name" value="TOPRIM_TopoIII"/>
</dbReference>
<dbReference type="PROSITE" id="PS50880">
    <property type="entry name" value="TOPRIM"/>
    <property type="match status" value="1"/>
</dbReference>
<dbReference type="InterPro" id="IPR013497">
    <property type="entry name" value="Topo_IA_cen"/>
</dbReference>
<dbReference type="PANTHER" id="PTHR11390:SF21">
    <property type="entry name" value="DNA TOPOISOMERASE 3-ALPHA"/>
    <property type="match status" value="1"/>
</dbReference>
<dbReference type="CDD" id="cd00186">
    <property type="entry name" value="TOP1Ac"/>
    <property type="match status" value="1"/>
</dbReference>
<dbReference type="Gene3D" id="1.10.290.10">
    <property type="entry name" value="Topoisomerase I, domain 4"/>
    <property type="match status" value="1"/>
</dbReference>
<dbReference type="GO" id="GO:0003917">
    <property type="term" value="F:DNA topoisomerase type I (single strand cut, ATP-independent) activity"/>
    <property type="evidence" value="ECO:0007669"/>
    <property type="project" value="UniProtKB-EC"/>
</dbReference>
<dbReference type="FunFam" id="3.40.50.140:FF:000003">
    <property type="entry name" value="DNA topoisomerase"/>
    <property type="match status" value="1"/>
</dbReference>
<evidence type="ECO:0000313" key="12">
    <source>
        <dbReference type="Proteomes" id="UP001195914"/>
    </source>
</evidence>
<keyword evidence="5 7" id="KW-0238">DNA-binding</keyword>
<evidence type="ECO:0000259" key="9">
    <source>
        <dbReference type="PROSITE" id="PS50880"/>
    </source>
</evidence>
<evidence type="ECO:0000256" key="6">
    <source>
        <dbReference type="ARBA" id="ARBA00023235"/>
    </source>
</evidence>
<dbReference type="Pfam" id="PF01751">
    <property type="entry name" value="Toprim"/>
    <property type="match status" value="1"/>
</dbReference>
<evidence type="ECO:0000256" key="2">
    <source>
        <dbReference type="ARBA" id="ARBA00009446"/>
    </source>
</evidence>
<dbReference type="InterPro" id="IPR000380">
    <property type="entry name" value="Topo_IA"/>
</dbReference>
<dbReference type="InterPro" id="IPR013826">
    <property type="entry name" value="Topo_IA_cen_sub3"/>
</dbReference>
<dbReference type="GO" id="GO:0031422">
    <property type="term" value="C:RecQ family helicase-topoisomerase III complex"/>
    <property type="evidence" value="ECO:0007669"/>
    <property type="project" value="TreeGrafter"/>
</dbReference>
<feature type="domain" description="Topo IA-type catalytic" evidence="10">
    <location>
        <begin position="165"/>
        <end position="589"/>
    </location>
</feature>
<dbReference type="Gene3D" id="2.70.20.10">
    <property type="entry name" value="Topoisomerase I, domain 3"/>
    <property type="match status" value="1"/>
</dbReference>
<evidence type="ECO:0000256" key="4">
    <source>
        <dbReference type="ARBA" id="ARBA00023029"/>
    </source>
</evidence>
<dbReference type="GO" id="GO:0005634">
    <property type="term" value="C:nucleus"/>
    <property type="evidence" value="ECO:0007669"/>
    <property type="project" value="TreeGrafter"/>
</dbReference>
<comment type="catalytic activity">
    <reaction evidence="1 7">
        <text>ATP-independent breakage of single-stranded DNA, followed by passage and rejoining.</text>
        <dbReference type="EC" id="5.6.2.1"/>
    </reaction>
</comment>
<dbReference type="Proteomes" id="UP001195914">
    <property type="component" value="Unassembled WGS sequence"/>
</dbReference>
<dbReference type="AlphaFoldDB" id="A0AAD9G6P9"/>
<dbReference type="EC" id="5.6.2.1" evidence="3 7"/>
<dbReference type="SUPFAM" id="SSF56712">
    <property type="entry name" value="Prokaryotic type I DNA topoisomerase"/>
    <property type="match status" value="1"/>
</dbReference>
<comment type="similarity">
    <text evidence="2 7">Belongs to the type IA topoisomerase family.</text>
</comment>
<evidence type="ECO:0000256" key="5">
    <source>
        <dbReference type="ARBA" id="ARBA00023125"/>
    </source>
</evidence>
<feature type="region of interest" description="Disordered" evidence="8">
    <location>
        <begin position="370"/>
        <end position="391"/>
    </location>
</feature>
<proteinExistence type="inferred from homology"/>
<dbReference type="CDD" id="cd03362">
    <property type="entry name" value="TOPRIM_TopoIA_TopoIII"/>
    <property type="match status" value="1"/>
</dbReference>
<dbReference type="InterPro" id="IPR003602">
    <property type="entry name" value="Topo_IA_DNA-bd_dom"/>
</dbReference>
<evidence type="ECO:0000256" key="3">
    <source>
        <dbReference type="ARBA" id="ARBA00012891"/>
    </source>
</evidence>
<dbReference type="PRINTS" id="PR00417">
    <property type="entry name" value="PRTPISMRASEI"/>
</dbReference>
<dbReference type="Gene3D" id="1.10.460.10">
    <property type="entry name" value="Topoisomerase I, domain 2"/>
    <property type="match status" value="1"/>
</dbReference>
<reference evidence="11" key="1">
    <citation type="journal article" date="2014" name="Nucleic Acids Res.">
        <title>The evolutionary dynamics of variant antigen genes in Babesia reveal a history of genomic innovation underlying host-parasite interaction.</title>
        <authorList>
            <person name="Jackson A.P."/>
            <person name="Otto T.D."/>
            <person name="Darby A."/>
            <person name="Ramaprasad A."/>
            <person name="Xia D."/>
            <person name="Echaide I.E."/>
            <person name="Farber M."/>
            <person name="Gahlot S."/>
            <person name="Gamble J."/>
            <person name="Gupta D."/>
            <person name="Gupta Y."/>
            <person name="Jackson L."/>
            <person name="Malandrin L."/>
            <person name="Malas T.B."/>
            <person name="Moussa E."/>
            <person name="Nair M."/>
            <person name="Reid A.J."/>
            <person name="Sanders M."/>
            <person name="Sharma J."/>
            <person name="Tracey A."/>
            <person name="Quail M.A."/>
            <person name="Weir W."/>
            <person name="Wastling J.M."/>
            <person name="Hall N."/>
            <person name="Willadsen P."/>
            <person name="Lingelbach K."/>
            <person name="Shiels B."/>
            <person name="Tait A."/>
            <person name="Berriman M."/>
            <person name="Allred D.R."/>
            <person name="Pain A."/>
        </authorList>
    </citation>
    <scope>NUCLEOTIDE SEQUENCE</scope>
    <source>
        <strain evidence="11">1802A</strain>
    </source>
</reference>
<sequence length="621" mass="71584">MNIVLNVAEKPSVARGITDLLSQGRKRTEFTNSQTNQVFSFVCPLEGQQCKMYFTSVRGHLMEQEFDIKYRNWQRTPMQDILDAPIITSVSKDCKDIEKNLLHYSKMCDRLVLWLDCDREGEAIAYEVIAVCRRVNAHIAVRRAIFSAVTKADIENACYRLRNPNRSLAEAVEARQEIDIRIGACMTRFMTVHYKNEIATEAKVLSYGPCQMPTLGFIVERFNKIESFVPEKFWSIQLHIEKDGQSNVFLWDRGRLFDRLAALTLYEACLENPLARVTHVNNRSTKRHPPLPLDTVEMHKDATRYLKVSSHESMQLAEALYNKGYISYPRTETNVFPTSMNPRQFVELFTNHPQFGDYARKLLNAGNIVPRKGKKNDEAHPPIHPVKPLRREEADSERSWQLYEYITRRFLACCSPPAVGDESIVFIDISGEGFHSKGLVVRERNWLDVYPYSTWNGRFMPALTAGEEFMPQKLLMVESTTHAPGLLTERNLIELMSKHGIGTDATMHEHIKKVQDRHYAKKDRNFTFLPTNLGKAIYKAFKEYRHASIDLTKPNLRANMERDMAHIASGQKQKQEVVAHYSQQMKQIFLNIRNNMDAFDNAMFALRNVRPDEAPLPNSAT</sequence>
<comment type="caution">
    <text evidence="11">The sequence shown here is derived from an EMBL/GenBank/DDBJ whole genome shotgun (WGS) entry which is preliminary data.</text>
</comment>
<keyword evidence="4 7" id="KW-0799">Topoisomerase</keyword>
<dbReference type="FunFam" id="1.10.290.10:FF:000001">
    <property type="entry name" value="DNA topoisomerase"/>
    <property type="match status" value="1"/>
</dbReference>
<evidence type="ECO:0000256" key="8">
    <source>
        <dbReference type="SAM" id="MobiDB-lite"/>
    </source>
</evidence>
<keyword evidence="6 7" id="KW-0413">Isomerase</keyword>
<dbReference type="Gene3D" id="3.40.50.140">
    <property type="match status" value="1"/>
</dbReference>
<dbReference type="InterPro" id="IPR013825">
    <property type="entry name" value="Topo_IA_cen_sub2"/>
</dbReference>
<feature type="domain" description="Toprim" evidence="9">
    <location>
        <begin position="3"/>
        <end position="147"/>
    </location>
</feature>
<keyword evidence="12" id="KW-1185">Reference proteome</keyword>
<dbReference type="EMBL" id="JAHBMH010000073">
    <property type="protein sequence ID" value="KAK1932801.1"/>
    <property type="molecule type" value="Genomic_DNA"/>
</dbReference>
<name>A0AAD9G6P9_BABDI</name>
<evidence type="ECO:0000313" key="11">
    <source>
        <dbReference type="EMBL" id="KAK1932801.1"/>
    </source>
</evidence>
<organism evidence="11 12">
    <name type="scientific">Babesia divergens</name>
    <dbReference type="NCBI Taxonomy" id="32595"/>
    <lineage>
        <taxon>Eukaryota</taxon>
        <taxon>Sar</taxon>
        <taxon>Alveolata</taxon>
        <taxon>Apicomplexa</taxon>
        <taxon>Aconoidasida</taxon>
        <taxon>Piroplasmida</taxon>
        <taxon>Babesiidae</taxon>
        <taxon>Babesia</taxon>
    </lineage>
</organism>
<dbReference type="GO" id="GO:0003677">
    <property type="term" value="F:DNA binding"/>
    <property type="evidence" value="ECO:0007669"/>
    <property type="project" value="UniProtKB-KW"/>
</dbReference>
<reference evidence="11" key="2">
    <citation type="submission" date="2021-05" db="EMBL/GenBank/DDBJ databases">
        <authorList>
            <person name="Pain A."/>
        </authorList>
    </citation>
    <scope>NUCLEOTIDE SEQUENCE</scope>
    <source>
        <strain evidence="11">1802A</strain>
    </source>
</reference>
<evidence type="ECO:0000256" key="1">
    <source>
        <dbReference type="ARBA" id="ARBA00000213"/>
    </source>
</evidence>
<dbReference type="GO" id="GO:0006310">
    <property type="term" value="P:DNA recombination"/>
    <property type="evidence" value="ECO:0007669"/>
    <property type="project" value="TreeGrafter"/>
</dbReference>
<dbReference type="InterPro" id="IPR006171">
    <property type="entry name" value="TOPRIM_dom"/>
</dbReference>
<dbReference type="GO" id="GO:0006281">
    <property type="term" value="P:DNA repair"/>
    <property type="evidence" value="ECO:0007669"/>
    <property type="project" value="TreeGrafter"/>
</dbReference>
<dbReference type="PANTHER" id="PTHR11390">
    <property type="entry name" value="PROKARYOTIC DNA TOPOISOMERASE"/>
    <property type="match status" value="1"/>
</dbReference>
<dbReference type="PROSITE" id="PS52039">
    <property type="entry name" value="TOPO_IA_2"/>
    <property type="match status" value="1"/>
</dbReference>
<evidence type="ECO:0000259" key="10">
    <source>
        <dbReference type="PROSITE" id="PS52039"/>
    </source>
</evidence>
<dbReference type="SMART" id="SM00436">
    <property type="entry name" value="TOP1Bc"/>
    <property type="match status" value="1"/>
</dbReference>
<dbReference type="InterPro" id="IPR013824">
    <property type="entry name" value="Topo_IA_cen_sub1"/>
</dbReference>